<dbReference type="Gene3D" id="4.10.240.10">
    <property type="entry name" value="Zn(2)-C6 fungal-type DNA-binding domain"/>
    <property type="match status" value="1"/>
</dbReference>
<dbReference type="InterPro" id="IPR053230">
    <property type="entry name" value="Trans_reg_galc"/>
</dbReference>
<evidence type="ECO:0000256" key="4">
    <source>
        <dbReference type="ARBA" id="ARBA00023163"/>
    </source>
</evidence>
<dbReference type="OrthoDB" id="3266505at2759"/>
<dbReference type="GO" id="GO:0003677">
    <property type="term" value="F:DNA binding"/>
    <property type="evidence" value="ECO:0007669"/>
    <property type="project" value="UniProtKB-KW"/>
</dbReference>
<protein>
    <recommendedName>
        <fullName evidence="6">Zn(2)-C6 fungal-type domain-containing protein</fullName>
    </recommendedName>
</protein>
<dbReference type="SUPFAM" id="SSF57701">
    <property type="entry name" value="Zn2/Cys6 DNA-binding domain"/>
    <property type="match status" value="1"/>
</dbReference>
<dbReference type="SMART" id="SM00066">
    <property type="entry name" value="GAL4"/>
    <property type="match status" value="1"/>
</dbReference>
<evidence type="ECO:0000256" key="2">
    <source>
        <dbReference type="ARBA" id="ARBA00023015"/>
    </source>
</evidence>
<dbReference type="PANTHER" id="PTHR47654:SF1">
    <property type="entry name" value="ZN(II)2CYS6 TRANSCRIPTION FACTOR (EUROFUNG)"/>
    <property type="match status" value="1"/>
</dbReference>
<proteinExistence type="predicted"/>
<keyword evidence="2" id="KW-0805">Transcription regulation</keyword>
<dbReference type="GO" id="GO:0006351">
    <property type="term" value="P:DNA-templated transcription"/>
    <property type="evidence" value="ECO:0007669"/>
    <property type="project" value="InterPro"/>
</dbReference>
<keyword evidence="3" id="KW-0238">DNA-binding</keyword>
<keyword evidence="8" id="KW-1185">Reference proteome</keyword>
<dbReference type="EMBL" id="JAPZBS010000007">
    <property type="protein sequence ID" value="KAJ5369350.1"/>
    <property type="molecule type" value="Genomic_DNA"/>
</dbReference>
<dbReference type="PROSITE" id="PS00463">
    <property type="entry name" value="ZN2_CY6_FUNGAL_1"/>
    <property type="match status" value="1"/>
</dbReference>
<evidence type="ECO:0000313" key="8">
    <source>
        <dbReference type="Proteomes" id="UP001147782"/>
    </source>
</evidence>
<keyword evidence="4" id="KW-0804">Transcription</keyword>
<dbReference type="PROSITE" id="PS50048">
    <property type="entry name" value="ZN2_CY6_FUNGAL_2"/>
    <property type="match status" value="1"/>
</dbReference>
<dbReference type="CDD" id="cd00067">
    <property type="entry name" value="GAL4"/>
    <property type="match status" value="1"/>
</dbReference>
<evidence type="ECO:0000256" key="1">
    <source>
        <dbReference type="ARBA" id="ARBA00022723"/>
    </source>
</evidence>
<organism evidence="7 8">
    <name type="scientific">Penicillium cataractarum</name>
    <dbReference type="NCBI Taxonomy" id="2100454"/>
    <lineage>
        <taxon>Eukaryota</taxon>
        <taxon>Fungi</taxon>
        <taxon>Dikarya</taxon>
        <taxon>Ascomycota</taxon>
        <taxon>Pezizomycotina</taxon>
        <taxon>Eurotiomycetes</taxon>
        <taxon>Eurotiomycetidae</taxon>
        <taxon>Eurotiales</taxon>
        <taxon>Aspergillaceae</taxon>
        <taxon>Penicillium</taxon>
    </lineage>
</organism>
<dbReference type="Pfam" id="PF00172">
    <property type="entry name" value="Zn_clus"/>
    <property type="match status" value="1"/>
</dbReference>
<evidence type="ECO:0000259" key="6">
    <source>
        <dbReference type="PROSITE" id="PS50048"/>
    </source>
</evidence>
<reference evidence="7" key="2">
    <citation type="journal article" date="2023" name="IMA Fungus">
        <title>Comparative genomic study of the Penicillium genus elucidates a diverse pangenome and 15 lateral gene transfer events.</title>
        <authorList>
            <person name="Petersen C."/>
            <person name="Sorensen T."/>
            <person name="Nielsen M.R."/>
            <person name="Sondergaard T.E."/>
            <person name="Sorensen J.L."/>
            <person name="Fitzpatrick D.A."/>
            <person name="Frisvad J.C."/>
            <person name="Nielsen K.L."/>
        </authorList>
    </citation>
    <scope>NUCLEOTIDE SEQUENCE</scope>
    <source>
        <strain evidence="7">IBT 29864</strain>
    </source>
</reference>
<dbReference type="SMART" id="SM00906">
    <property type="entry name" value="Fungal_trans"/>
    <property type="match status" value="1"/>
</dbReference>
<comment type="caution">
    <text evidence="7">The sequence shown here is derived from an EMBL/GenBank/DDBJ whole genome shotgun (WGS) entry which is preliminary data.</text>
</comment>
<dbReference type="InterPro" id="IPR007219">
    <property type="entry name" value="XnlR_reg_dom"/>
</dbReference>
<dbReference type="PANTHER" id="PTHR47654">
    <property type="entry name" value="ZN(II)2CYS6 TRANSCRIPTION FACTOR (EUROFUNG)-RELATED"/>
    <property type="match status" value="1"/>
</dbReference>
<dbReference type="AlphaFoldDB" id="A0A9W9RZX1"/>
<gene>
    <name evidence="7" type="ORF">N7496_009110</name>
</gene>
<reference evidence="7" key="1">
    <citation type="submission" date="2022-11" db="EMBL/GenBank/DDBJ databases">
        <authorList>
            <person name="Petersen C."/>
        </authorList>
    </citation>
    <scope>NUCLEOTIDE SEQUENCE</scope>
    <source>
        <strain evidence="7">IBT 29864</strain>
    </source>
</reference>
<evidence type="ECO:0000256" key="3">
    <source>
        <dbReference type="ARBA" id="ARBA00023125"/>
    </source>
</evidence>
<dbReference type="InterPro" id="IPR036864">
    <property type="entry name" value="Zn2-C6_fun-type_DNA-bd_sf"/>
</dbReference>
<name>A0A9W9RZX1_9EURO</name>
<dbReference type="InterPro" id="IPR001138">
    <property type="entry name" value="Zn2Cys6_DnaBD"/>
</dbReference>
<keyword evidence="5" id="KW-0539">Nucleus</keyword>
<dbReference type="RefSeq" id="XP_056554092.1">
    <property type="nucleotide sequence ID" value="XM_056702029.1"/>
</dbReference>
<dbReference type="Pfam" id="PF04082">
    <property type="entry name" value="Fungal_trans"/>
    <property type="match status" value="1"/>
</dbReference>
<evidence type="ECO:0000256" key="5">
    <source>
        <dbReference type="ARBA" id="ARBA00023242"/>
    </source>
</evidence>
<dbReference type="Proteomes" id="UP001147782">
    <property type="component" value="Unassembled WGS sequence"/>
</dbReference>
<keyword evidence="1" id="KW-0479">Metal-binding</keyword>
<feature type="domain" description="Zn(2)-C6 fungal-type" evidence="6">
    <location>
        <begin position="80"/>
        <end position="109"/>
    </location>
</feature>
<dbReference type="GO" id="GO:0008270">
    <property type="term" value="F:zinc ion binding"/>
    <property type="evidence" value="ECO:0007669"/>
    <property type="project" value="InterPro"/>
</dbReference>
<sequence length="775" mass="87004">MASQEPSQELLDSPLFQITPQFTSAPAGSHSSALPKFPYRPAGSQTGFLRRVGNSIVNPKVPIPRAAHAEAPGKLRARQACSHCREQKAKCTGRQPCQRCEEKGVDCIYGLRSRDVLDRKIAELSAQNQLYRDLVYEIYPGLDISSAQKVQHVFNDLGIEVEPTVYSKARSASPVNSCLRTTTYDTKIGSVDISFTIKGHTDEDFNSSQRLQAMGFIGEHSAIAWLFELTRYLAMKSGLGPGDETYPPSISAMNYFQDEAKLETLEDGFQWTRPPREEADQLVNYYLRTIHPEFPVIGKLTFCWQYQSYFSSPNARPGRRWMALLNLVLAIAAKISPLARTYHGKSTGHHGIYFSRAWQLGIDHVALRDSPDLQQVQVEGLAAFYLLSIAEINRAGRMLGTAIQSAVAMGLHLRNSSIEVQFSTREIRYRVWWTLFVMDSSLQAITGRPPKTDTRFCTTPIPMPYREEDLADNAIRHLHADVYARNQLLRPFLFFTGISDHITGPRLAGGDQIAGSESRKANSDERVTQEVTKYGATTTSATSVTSKTSMTPKISLFFVHTVDLSHLTHKVIGILYSPQPPHISSPDLEITISSFNDSMNQWLLHLPQEFNFTTTHNVRSCSPQTVSLGFRFYAARIVVNKPCLHYLAYDSTRPHPPQSFHQAAAKLCVRAACEMLDLLPSTVDLAWLYGTTPCWLVLHYIMMSITVLMIELFLHSEGQSSEERSVLVQVQKALRWLKFMSNSDTSAKKAWLICNNILAQHESQNSPVHEIQKGQ</sequence>
<accession>A0A9W9RZX1</accession>
<evidence type="ECO:0000313" key="7">
    <source>
        <dbReference type="EMBL" id="KAJ5369350.1"/>
    </source>
</evidence>
<dbReference type="GeneID" id="81441208"/>
<dbReference type="GO" id="GO:0000981">
    <property type="term" value="F:DNA-binding transcription factor activity, RNA polymerase II-specific"/>
    <property type="evidence" value="ECO:0007669"/>
    <property type="project" value="InterPro"/>
</dbReference>
<dbReference type="CDD" id="cd12148">
    <property type="entry name" value="fungal_TF_MHR"/>
    <property type="match status" value="1"/>
</dbReference>